<reference evidence="3 4" key="1">
    <citation type="journal article" date="2020" name="Genomics">
        <title>Complete, high-quality genomes from long-read metagenomic sequencing of two wolf lichen thalli reveals enigmatic genome architecture.</title>
        <authorList>
            <person name="McKenzie S.K."/>
            <person name="Walston R.F."/>
            <person name="Allen J.L."/>
        </authorList>
    </citation>
    <scope>NUCLEOTIDE SEQUENCE [LARGE SCALE GENOMIC DNA]</scope>
    <source>
        <strain evidence="3">WasteWater2</strain>
    </source>
</reference>
<dbReference type="RefSeq" id="XP_037162646.1">
    <property type="nucleotide sequence ID" value="XM_037310413.1"/>
</dbReference>
<comment type="caution">
    <text evidence="3">The sequence shown here is derived from an EMBL/GenBank/DDBJ whole genome shotgun (WGS) entry which is preliminary data.</text>
</comment>
<organism evidence="3 4">
    <name type="scientific">Letharia columbiana</name>
    <dbReference type="NCBI Taxonomy" id="112416"/>
    <lineage>
        <taxon>Eukaryota</taxon>
        <taxon>Fungi</taxon>
        <taxon>Dikarya</taxon>
        <taxon>Ascomycota</taxon>
        <taxon>Pezizomycotina</taxon>
        <taxon>Lecanoromycetes</taxon>
        <taxon>OSLEUM clade</taxon>
        <taxon>Lecanoromycetidae</taxon>
        <taxon>Lecanorales</taxon>
        <taxon>Lecanorineae</taxon>
        <taxon>Parmeliaceae</taxon>
        <taxon>Letharia</taxon>
    </lineage>
</organism>
<evidence type="ECO:0000256" key="1">
    <source>
        <dbReference type="SAM" id="MobiDB-lite"/>
    </source>
</evidence>
<protein>
    <submittedName>
        <fullName evidence="3">Uncharacterized protein</fullName>
    </submittedName>
</protein>
<evidence type="ECO:0000313" key="3">
    <source>
        <dbReference type="EMBL" id="KAF6233224.1"/>
    </source>
</evidence>
<dbReference type="Proteomes" id="UP000578531">
    <property type="component" value="Unassembled WGS sequence"/>
</dbReference>
<feature type="region of interest" description="Disordered" evidence="1">
    <location>
        <begin position="1"/>
        <end position="24"/>
    </location>
</feature>
<keyword evidence="2" id="KW-0472">Membrane</keyword>
<dbReference type="GeneID" id="59290169"/>
<dbReference type="AlphaFoldDB" id="A0A8H6FR60"/>
<name>A0A8H6FR60_9LECA</name>
<sequence>MTAHPKRLSAIGTSEGLSQRPKGFPAVSEGAKFAPEVVLEGSPNSLDNAIEEYPEAISEGARRESMIKVMRISSILTVLVSGVALFSDGYNAQINKCSNHKRKPVMWLQVEYG</sequence>
<gene>
    <name evidence="3" type="ORF">HO173_008513</name>
</gene>
<proteinExistence type="predicted"/>
<evidence type="ECO:0000313" key="4">
    <source>
        <dbReference type="Proteomes" id="UP000578531"/>
    </source>
</evidence>
<dbReference type="EMBL" id="JACCJC010000040">
    <property type="protein sequence ID" value="KAF6233224.1"/>
    <property type="molecule type" value="Genomic_DNA"/>
</dbReference>
<accession>A0A8H6FR60</accession>
<feature type="transmembrane region" description="Helical" evidence="2">
    <location>
        <begin position="69"/>
        <end position="87"/>
    </location>
</feature>
<keyword evidence="4" id="KW-1185">Reference proteome</keyword>
<keyword evidence="2" id="KW-0812">Transmembrane</keyword>
<keyword evidence="2" id="KW-1133">Transmembrane helix</keyword>
<evidence type="ECO:0000256" key="2">
    <source>
        <dbReference type="SAM" id="Phobius"/>
    </source>
</evidence>